<dbReference type="PANTHER" id="PTHR11177:SF317">
    <property type="entry name" value="CHITINASE 12-RELATED"/>
    <property type="match status" value="1"/>
</dbReference>
<dbReference type="PANTHER" id="PTHR11177">
    <property type="entry name" value="CHITINASE"/>
    <property type="match status" value="1"/>
</dbReference>
<dbReference type="CDD" id="cd06548">
    <property type="entry name" value="GH18_chitinase"/>
    <property type="match status" value="1"/>
</dbReference>
<sequence length="377" mass="43019">MKIKRYLLVFTFYFFGSSLFAQQTEKEPLLIGYVFGDLMEKAEKSIQAEKLTHINYAFANIEEGKINIADEDDPKRFKKLKNLKAKNPSLNLLISVGGWANAPKFPKIASSDISRTQFSNSALQFLKKYDLDGIDLVLEYPKNNESQYFSPENKKNFTSLLAEIRQKLDSFSAKNNKEYVLSIATSANKAYLENIEIDSISKSVDFINIMCYNYHDDWSTSTAHHTNLLTSAASTINQNLSTAQVVKNYIEAGADPKKLVIGVPFYGRGWKKVAPKNNGLYQSTSGQSFSLNYTALKDSLRTGKYHRYWDETAQAPFLWNAKDKIFITYDDPISLKKKAEFIKTKNLAGVMFWQYHADDGELLESLFLNLKNENHKK</sequence>
<proteinExistence type="predicted"/>
<dbReference type="SUPFAM" id="SSF54556">
    <property type="entry name" value="Chitinase insertion domain"/>
    <property type="match status" value="1"/>
</dbReference>
<feature type="signal peptide" evidence="4">
    <location>
        <begin position="1"/>
        <end position="21"/>
    </location>
</feature>
<evidence type="ECO:0000256" key="4">
    <source>
        <dbReference type="SAM" id="SignalP"/>
    </source>
</evidence>
<keyword evidence="3" id="KW-0146">Chitin degradation</keyword>
<name>A0A1I1I6Y0_9FLAO</name>
<dbReference type="Gene3D" id="3.20.20.80">
    <property type="entry name" value="Glycosidases"/>
    <property type="match status" value="1"/>
</dbReference>
<evidence type="ECO:0000256" key="2">
    <source>
        <dbReference type="ARBA" id="ARBA00012729"/>
    </source>
</evidence>
<evidence type="ECO:0000313" key="7">
    <source>
        <dbReference type="Proteomes" id="UP000199438"/>
    </source>
</evidence>
<keyword evidence="4" id="KW-0732">Signal</keyword>
<dbReference type="Gene3D" id="3.10.50.10">
    <property type="match status" value="1"/>
</dbReference>
<protein>
    <recommendedName>
        <fullName evidence="2">chitinase</fullName>
        <ecNumber evidence="2">3.2.1.14</ecNumber>
    </recommendedName>
</protein>
<dbReference type="EC" id="3.2.1.14" evidence="2"/>
<keyword evidence="7" id="KW-1185">Reference proteome</keyword>
<evidence type="ECO:0000256" key="3">
    <source>
        <dbReference type="ARBA" id="ARBA00023024"/>
    </source>
</evidence>
<keyword evidence="3" id="KW-0624">Polysaccharide degradation</keyword>
<dbReference type="EMBL" id="FOKV01000003">
    <property type="protein sequence ID" value="SFC31876.1"/>
    <property type="molecule type" value="Genomic_DNA"/>
</dbReference>
<dbReference type="InterPro" id="IPR050314">
    <property type="entry name" value="Glycosyl_Hydrlase_18"/>
</dbReference>
<dbReference type="InterPro" id="IPR001223">
    <property type="entry name" value="Glyco_hydro18_cat"/>
</dbReference>
<dbReference type="STRING" id="1334022.SAMN04487907_103315"/>
<organism evidence="6 7">
    <name type="scientific">Zunongwangia mangrovi</name>
    <dbReference type="NCBI Taxonomy" id="1334022"/>
    <lineage>
        <taxon>Bacteria</taxon>
        <taxon>Pseudomonadati</taxon>
        <taxon>Bacteroidota</taxon>
        <taxon>Flavobacteriia</taxon>
        <taxon>Flavobacteriales</taxon>
        <taxon>Flavobacteriaceae</taxon>
        <taxon>Zunongwangia</taxon>
    </lineage>
</organism>
<dbReference type="SUPFAM" id="SSF51445">
    <property type="entry name" value="(Trans)glycosidases"/>
    <property type="match status" value="1"/>
</dbReference>
<dbReference type="SMART" id="SM00636">
    <property type="entry name" value="Glyco_18"/>
    <property type="match status" value="1"/>
</dbReference>
<accession>A0A1I1I6Y0</accession>
<dbReference type="AlphaFoldDB" id="A0A1I1I6Y0"/>
<evidence type="ECO:0000259" key="5">
    <source>
        <dbReference type="PROSITE" id="PS51910"/>
    </source>
</evidence>
<dbReference type="InterPro" id="IPR011583">
    <property type="entry name" value="Chitinase_II/V-like_cat"/>
</dbReference>
<dbReference type="GO" id="GO:0005975">
    <property type="term" value="P:carbohydrate metabolic process"/>
    <property type="evidence" value="ECO:0007669"/>
    <property type="project" value="InterPro"/>
</dbReference>
<dbReference type="Pfam" id="PF00704">
    <property type="entry name" value="Glyco_hydro_18"/>
    <property type="match status" value="1"/>
</dbReference>
<dbReference type="RefSeq" id="WP_175487020.1">
    <property type="nucleotide sequence ID" value="NZ_FOKV01000003.1"/>
</dbReference>
<dbReference type="GO" id="GO:0006032">
    <property type="term" value="P:chitin catabolic process"/>
    <property type="evidence" value="ECO:0007669"/>
    <property type="project" value="UniProtKB-KW"/>
</dbReference>
<dbReference type="Proteomes" id="UP000199438">
    <property type="component" value="Unassembled WGS sequence"/>
</dbReference>
<dbReference type="InterPro" id="IPR029070">
    <property type="entry name" value="Chitinase_insertion_sf"/>
</dbReference>
<feature type="domain" description="GH18" evidence="5">
    <location>
        <begin position="28"/>
        <end position="373"/>
    </location>
</feature>
<keyword evidence="3" id="KW-0119">Carbohydrate metabolism</keyword>
<dbReference type="PROSITE" id="PS51910">
    <property type="entry name" value="GH18_2"/>
    <property type="match status" value="1"/>
</dbReference>
<dbReference type="InterPro" id="IPR017853">
    <property type="entry name" value="GH"/>
</dbReference>
<gene>
    <name evidence="6" type="ORF">SAMN04487907_103315</name>
</gene>
<comment type="catalytic activity">
    <reaction evidence="1">
        <text>Random endo-hydrolysis of N-acetyl-beta-D-glucosaminide (1-&gt;4)-beta-linkages in chitin and chitodextrins.</text>
        <dbReference type="EC" id="3.2.1.14"/>
    </reaction>
</comment>
<evidence type="ECO:0000313" key="6">
    <source>
        <dbReference type="EMBL" id="SFC31876.1"/>
    </source>
</evidence>
<feature type="chain" id="PRO_5011549164" description="chitinase" evidence="4">
    <location>
        <begin position="22"/>
        <end position="377"/>
    </location>
</feature>
<dbReference type="GO" id="GO:0008843">
    <property type="term" value="F:endochitinase activity"/>
    <property type="evidence" value="ECO:0007669"/>
    <property type="project" value="UniProtKB-EC"/>
</dbReference>
<reference evidence="7" key="1">
    <citation type="submission" date="2016-10" db="EMBL/GenBank/DDBJ databases">
        <authorList>
            <person name="Varghese N."/>
            <person name="Submissions S."/>
        </authorList>
    </citation>
    <scope>NUCLEOTIDE SEQUENCE [LARGE SCALE GENOMIC DNA]</scope>
    <source>
        <strain evidence="7">DSM 24499</strain>
    </source>
</reference>
<dbReference type="GO" id="GO:0008061">
    <property type="term" value="F:chitin binding"/>
    <property type="evidence" value="ECO:0007669"/>
    <property type="project" value="InterPro"/>
</dbReference>
<evidence type="ECO:0000256" key="1">
    <source>
        <dbReference type="ARBA" id="ARBA00000822"/>
    </source>
</evidence>